<organism evidence="4">
    <name type="scientific">freshwater metagenome</name>
    <dbReference type="NCBI Taxonomy" id="449393"/>
    <lineage>
        <taxon>unclassified sequences</taxon>
        <taxon>metagenomes</taxon>
        <taxon>ecological metagenomes</taxon>
    </lineage>
</organism>
<dbReference type="Pfam" id="PF12089">
    <property type="entry name" value="DUF3566"/>
    <property type="match status" value="1"/>
</dbReference>
<dbReference type="EMBL" id="CAFBMR010000139">
    <property type="protein sequence ID" value="CAB4930991.1"/>
    <property type="molecule type" value="Genomic_DNA"/>
</dbReference>
<keyword evidence="2" id="KW-1133">Transmembrane helix</keyword>
<feature type="transmembrane region" description="Helical" evidence="2">
    <location>
        <begin position="51"/>
        <end position="74"/>
    </location>
</feature>
<feature type="domain" description="DUF3566" evidence="3">
    <location>
        <begin position="33"/>
        <end position="151"/>
    </location>
</feature>
<evidence type="ECO:0000313" key="4">
    <source>
        <dbReference type="EMBL" id="CAB4930991.1"/>
    </source>
</evidence>
<accession>A0A6J7IJM8</accession>
<proteinExistence type="predicted"/>
<evidence type="ECO:0000256" key="1">
    <source>
        <dbReference type="SAM" id="MobiDB-lite"/>
    </source>
</evidence>
<evidence type="ECO:0000256" key="2">
    <source>
        <dbReference type="SAM" id="Phobius"/>
    </source>
</evidence>
<sequence>MSTVEEPELDERMSSTSISTEPRSRQRAATVAPRHARLFVTRLDPWSVAKVSFMLSLALAVMILIAVAAMWWVLTYTGVFDSLARNLDEIIGSGSTTFDLVALLSFPRVMGVALLVSALEIVLMSIMGGLLAMLYNITVGITGGAEVVLSDDV</sequence>
<keyword evidence="2" id="KW-0812">Transmembrane</keyword>
<protein>
    <submittedName>
        <fullName evidence="4">Unannotated protein</fullName>
    </submittedName>
</protein>
<feature type="region of interest" description="Disordered" evidence="1">
    <location>
        <begin position="1"/>
        <end position="27"/>
    </location>
</feature>
<keyword evidence="2" id="KW-0472">Membrane</keyword>
<reference evidence="4" key="1">
    <citation type="submission" date="2020-05" db="EMBL/GenBank/DDBJ databases">
        <authorList>
            <person name="Chiriac C."/>
            <person name="Salcher M."/>
            <person name="Ghai R."/>
            <person name="Kavagutti S V."/>
        </authorList>
    </citation>
    <scope>NUCLEOTIDE SEQUENCE</scope>
</reference>
<name>A0A6J7IJM8_9ZZZZ</name>
<dbReference type="AlphaFoldDB" id="A0A6J7IJM8"/>
<evidence type="ECO:0000259" key="3">
    <source>
        <dbReference type="Pfam" id="PF12089"/>
    </source>
</evidence>
<gene>
    <name evidence="4" type="ORF">UFOPK3610_01937</name>
</gene>
<dbReference type="InterPro" id="IPR021949">
    <property type="entry name" value="DUF3566_TM"/>
</dbReference>
<feature type="transmembrane region" description="Helical" evidence="2">
    <location>
        <begin position="109"/>
        <end position="135"/>
    </location>
</feature>